<dbReference type="PANTHER" id="PTHR11439">
    <property type="entry name" value="GAG-POL-RELATED RETROTRANSPOSON"/>
    <property type="match status" value="1"/>
</dbReference>
<comment type="caution">
    <text evidence="3">The sequence shown here is derived from an EMBL/GenBank/DDBJ whole genome shotgun (WGS) entry which is preliminary data.</text>
</comment>
<feature type="compositionally biased region" description="Basic and acidic residues" evidence="1">
    <location>
        <begin position="920"/>
        <end position="932"/>
    </location>
</feature>
<name>A0A1Q9F525_SYMMI</name>
<dbReference type="InterPro" id="IPR043502">
    <property type="entry name" value="DNA/RNA_pol_sf"/>
</dbReference>
<accession>A0A1Q9F525</accession>
<keyword evidence="4" id="KW-1185">Reference proteome</keyword>
<evidence type="ECO:0000259" key="2">
    <source>
        <dbReference type="Pfam" id="PF07727"/>
    </source>
</evidence>
<feature type="domain" description="Reverse transcriptase Ty1/copia-type" evidence="2">
    <location>
        <begin position="269"/>
        <end position="515"/>
    </location>
</feature>
<organism evidence="3 4">
    <name type="scientific">Symbiodinium microadriaticum</name>
    <name type="common">Dinoflagellate</name>
    <name type="synonym">Zooxanthella microadriatica</name>
    <dbReference type="NCBI Taxonomy" id="2951"/>
    <lineage>
        <taxon>Eukaryota</taxon>
        <taxon>Sar</taxon>
        <taxon>Alveolata</taxon>
        <taxon>Dinophyceae</taxon>
        <taxon>Suessiales</taxon>
        <taxon>Symbiodiniaceae</taxon>
        <taxon>Symbiodinium</taxon>
    </lineage>
</organism>
<dbReference type="AlphaFoldDB" id="A0A1Q9F525"/>
<evidence type="ECO:0000313" key="3">
    <source>
        <dbReference type="EMBL" id="OLQ14783.1"/>
    </source>
</evidence>
<protein>
    <submittedName>
        <fullName evidence="3">Copia protein</fullName>
    </submittedName>
</protein>
<dbReference type="EMBL" id="LSRX01000011">
    <property type="protein sequence ID" value="OLQ14783.1"/>
    <property type="molecule type" value="Genomic_DNA"/>
</dbReference>
<evidence type="ECO:0000313" key="4">
    <source>
        <dbReference type="Proteomes" id="UP000186817"/>
    </source>
</evidence>
<dbReference type="OrthoDB" id="418839at2759"/>
<dbReference type="Pfam" id="PF07727">
    <property type="entry name" value="RVT_2"/>
    <property type="match status" value="1"/>
</dbReference>
<gene>
    <name evidence="3" type="primary">GIP</name>
    <name evidence="3" type="ORF">AK812_SmicGene1052</name>
</gene>
<evidence type="ECO:0000256" key="1">
    <source>
        <dbReference type="SAM" id="MobiDB-lite"/>
    </source>
</evidence>
<feature type="region of interest" description="Disordered" evidence="1">
    <location>
        <begin position="152"/>
        <end position="172"/>
    </location>
</feature>
<dbReference type="InterPro" id="IPR013103">
    <property type="entry name" value="RVT_2"/>
</dbReference>
<dbReference type="PANTHER" id="PTHR11439:SF467">
    <property type="entry name" value="INTEGRASE CATALYTIC DOMAIN-CONTAINING PROTEIN"/>
    <property type="match status" value="1"/>
</dbReference>
<feature type="region of interest" description="Disordered" evidence="1">
    <location>
        <begin position="869"/>
        <end position="962"/>
    </location>
</feature>
<dbReference type="Proteomes" id="UP000186817">
    <property type="component" value="Unassembled WGS sequence"/>
</dbReference>
<proteinExistence type="predicted"/>
<sequence>MSGQEWAELCQLDEEEFEARFARWQRVLGGADEDPSLNPVSASIPHHLLIATVFQGRDWVRDPLVMANGPEGPVPAARVLDFSDDGSPDETQLPDRMLLFSVHDLVRDTFEMVILRVVLVEEEPGRQPDPTQPVLQVPGPPPPEVRAVSAVTQRTHPVEDRPRRLPVPLPNPTFIKVHPAKSLREASPQEEALLCKAEAATTKGLEEILRSLTEPLSVTHTASQEEVRANLEKWRPAIEKELKSLKEPGVLISHFGKEARAMISGTGTTVIPLKGVFTTKAPGGPQDGLYRRKCRLVGCGNQASHIDADSLYAAGAPAELVRASLVQACKHQWSAFTCDIRSAFTQTPIPPYAARRYMLRPPRWLVELGLAEPDEYYSLGKVLYGFKEAPAWWSEHRDSKLLTAAFLGCRLEQGTSDPSLWRIMKGEELKGYLVTYVDDFLLLSDSVTARGLHQWLLEEAGWETDGLSEAKPGEPVRFLGMQLERHEDGHFSLNQESYIDELVRAYQLKGADKSKIACPKEVLMSEPESVPDSDEATVKAAQKVAGECLWLSQRTRFDISFTTAILCSRVSRDPSGALAIGKRLLCYLHQTKGFKLHLRPEPGAVPLRVFTDASFSPQGQHSYGGHIIELFGVPVVWRASRQGLIALSSAEAELIQAVEGCMFAESLLTVLEDLQVQCSTAQLLLDNTAAMAFIGGSGSQRTRHLKVRGHKIRQLLQSGWTIKHCPGEYQRADLLTKPLSAARMRFLRELLQLGEDETPEVLQEQADIPAVRATSAAPASCMSTLLALLQVCACKGDEAEPEEDRATMPIDWPWELAVLTLLVVLSTLFVWEASGAPCRRRQAPVPEIRAVTVKERRAKKLQDRVAAAIDSAVSESPTGDEGQSARRKGRNKCPPMPTEGASTASASPTVVYGGINMHLGEPRRPQESRDEVAYPSATFPPRAASSSYPRKLPTQPVAEAHN</sequence>
<dbReference type="CDD" id="cd09272">
    <property type="entry name" value="RNase_HI_RT_Ty1"/>
    <property type="match status" value="1"/>
</dbReference>
<dbReference type="SUPFAM" id="SSF56672">
    <property type="entry name" value="DNA/RNA polymerases"/>
    <property type="match status" value="1"/>
</dbReference>
<reference evidence="3 4" key="1">
    <citation type="submission" date="2016-02" db="EMBL/GenBank/DDBJ databases">
        <title>Genome analysis of coral dinoflagellate symbionts highlights evolutionary adaptations to a symbiotic lifestyle.</title>
        <authorList>
            <person name="Aranda M."/>
            <person name="Li Y."/>
            <person name="Liew Y.J."/>
            <person name="Baumgarten S."/>
            <person name="Simakov O."/>
            <person name="Wilson M."/>
            <person name="Piel J."/>
            <person name="Ashoor H."/>
            <person name="Bougouffa S."/>
            <person name="Bajic V.B."/>
            <person name="Ryu T."/>
            <person name="Ravasi T."/>
            <person name="Bayer T."/>
            <person name="Micklem G."/>
            <person name="Kim H."/>
            <person name="Bhak J."/>
            <person name="Lajeunesse T.C."/>
            <person name="Voolstra C.R."/>
        </authorList>
    </citation>
    <scope>NUCLEOTIDE SEQUENCE [LARGE SCALE GENOMIC DNA]</scope>
    <source>
        <strain evidence="3 4">CCMP2467</strain>
    </source>
</reference>